<feature type="region of interest" description="Disordered" evidence="8">
    <location>
        <begin position="345"/>
        <end position="366"/>
    </location>
</feature>
<dbReference type="InterPro" id="IPR018028">
    <property type="entry name" value="Catalase"/>
</dbReference>
<dbReference type="Proteomes" id="UP000615326">
    <property type="component" value="Unassembled WGS sequence"/>
</dbReference>
<evidence type="ECO:0000256" key="3">
    <source>
        <dbReference type="ARBA" id="ARBA00022617"/>
    </source>
</evidence>
<evidence type="ECO:0000256" key="6">
    <source>
        <dbReference type="ARBA" id="ARBA00023004"/>
    </source>
</evidence>
<gene>
    <name evidence="11" type="ORF">GOB84_08765</name>
</gene>
<dbReference type="EC" id="1.11.1.-" evidence="7"/>
<keyword evidence="9" id="KW-0472">Membrane</keyword>
<evidence type="ECO:0000256" key="1">
    <source>
        <dbReference type="ARBA" id="ARBA00005329"/>
    </source>
</evidence>
<keyword evidence="5 7" id="KW-0560">Oxidoreductase</keyword>
<comment type="caution">
    <text evidence="11">The sequence shown here is derived from an EMBL/GenBank/DDBJ whole genome shotgun (WGS) entry which is preliminary data.</text>
</comment>
<evidence type="ECO:0000256" key="5">
    <source>
        <dbReference type="ARBA" id="ARBA00023002"/>
    </source>
</evidence>
<evidence type="ECO:0000256" key="7">
    <source>
        <dbReference type="PIRNR" id="PIRNR000296"/>
    </source>
</evidence>
<dbReference type="CDD" id="cd08153">
    <property type="entry name" value="srpA_like"/>
    <property type="match status" value="1"/>
</dbReference>
<dbReference type="PROSITE" id="PS51402">
    <property type="entry name" value="CATALASE_3"/>
    <property type="match status" value="1"/>
</dbReference>
<dbReference type="Pfam" id="PF00199">
    <property type="entry name" value="Catalase"/>
    <property type="match status" value="1"/>
</dbReference>
<comment type="function">
    <text evidence="7">Has an organic peroxide-dependent peroxidase activity.</text>
</comment>
<keyword evidence="12" id="KW-1185">Reference proteome</keyword>
<protein>
    <recommendedName>
        <fullName evidence="7">Catalase-related peroxidase</fullName>
        <ecNumber evidence="7">1.11.1.-</ecNumber>
    </recommendedName>
</protein>
<evidence type="ECO:0000313" key="12">
    <source>
        <dbReference type="Proteomes" id="UP000615326"/>
    </source>
</evidence>
<organism evidence="11 12">
    <name type="scientific">Acetobacter fallax</name>
    <dbReference type="NCBI Taxonomy" id="1737473"/>
    <lineage>
        <taxon>Bacteria</taxon>
        <taxon>Pseudomonadati</taxon>
        <taxon>Pseudomonadota</taxon>
        <taxon>Alphaproteobacteria</taxon>
        <taxon>Acetobacterales</taxon>
        <taxon>Acetobacteraceae</taxon>
        <taxon>Acetobacter</taxon>
    </lineage>
</organism>
<keyword evidence="4 7" id="KW-0479">Metal-binding</keyword>
<evidence type="ECO:0000259" key="10">
    <source>
        <dbReference type="SMART" id="SM01060"/>
    </source>
</evidence>
<dbReference type="Gene3D" id="1.20.1280.120">
    <property type="match status" value="1"/>
</dbReference>
<feature type="transmembrane region" description="Helical" evidence="9">
    <location>
        <begin position="14"/>
        <end position="39"/>
    </location>
</feature>
<dbReference type="InterPro" id="IPR024168">
    <property type="entry name" value="Catalase_SrpA-type_pred"/>
</dbReference>
<dbReference type="Gene3D" id="2.40.180.10">
    <property type="entry name" value="Catalase core domain"/>
    <property type="match status" value="1"/>
</dbReference>
<sequence>MKMLPDDRPGEPGIVFRLAVVGAVPLVLGLAFIGAAGWFSPHRLTQSTLMNTFQAVDGLHPGFRRNHAKGMCVTGWFESSGQAMHLSRATLFGPVRSPVIGRFALAGGMPYQNDAPAKVRSMALRIMPPDGAEWRMGINDIPVFPVRNVSEFNTFTLATRPDPRTGKPDPARMGAFVTTHPETAQAIALIKSRPITSGFANDTYNSLDSFLFVSPNGTTTPVRWAMVPEQARQQSEPRPDETHDGRDYLFTDLIAALARAPLRWHLMITPAEPGDPVADPALPWPSSRPQIDAGVLTLNAAESEDGGPCTNFTYDPLVLPSGITPSDDPIPAARSAAYARSLTLRSGEHKPPGAITPAMIRPGEKT</sequence>
<dbReference type="GO" id="GO:0004096">
    <property type="term" value="F:catalase activity"/>
    <property type="evidence" value="ECO:0007669"/>
    <property type="project" value="UniProtKB-EC"/>
</dbReference>
<keyword evidence="9" id="KW-0812">Transmembrane</keyword>
<keyword evidence="9" id="KW-1133">Transmembrane helix</keyword>
<name>A0ABX0K8C7_9PROT</name>
<dbReference type="PANTHER" id="PTHR11465">
    <property type="entry name" value="CATALASE"/>
    <property type="match status" value="1"/>
</dbReference>
<evidence type="ECO:0000256" key="4">
    <source>
        <dbReference type="ARBA" id="ARBA00022723"/>
    </source>
</evidence>
<evidence type="ECO:0000256" key="2">
    <source>
        <dbReference type="ARBA" id="ARBA00022559"/>
    </source>
</evidence>
<comment type="similarity">
    <text evidence="1 7">Belongs to the catalase family.</text>
</comment>
<evidence type="ECO:0000256" key="9">
    <source>
        <dbReference type="SAM" id="Phobius"/>
    </source>
</evidence>
<evidence type="ECO:0000256" key="8">
    <source>
        <dbReference type="SAM" id="MobiDB-lite"/>
    </source>
</evidence>
<proteinExistence type="inferred from homology"/>
<feature type="domain" description="Catalase core" evidence="10">
    <location>
        <begin position="34"/>
        <end position="364"/>
    </location>
</feature>
<dbReference type="SMART" id="SM01060">
    <property type="entry name" value="Catalase"/>
    <property type="match status" value="1"/>
</dbReference>
<dbReference type="EMBL" id="WOSW01000013">
    <property type="protein sequence ID" value="NHO32650.1"/>
    <property type="molecule type" value="Genomic_DNA"/>
</dbReference>
<dbReference type="InterPro" id="IPR020835">
    <property type="entry name" value="Catalase_sf"/>
</dbReference>
<keyword evidence="3 7" id="KW-0349">Heme</keyword>
<accession>A0ABX0K8C7</accession>
<keyword evidence="2 7" id="KW-0575">Peroxidase</keyword>
<comment type="cofactor">
    <cofactor evidence="7">
        <name>heme</name>
        <dbReference type="ChEBI" id="CHEBI:30413"/>
    </cofactor>
</comment>
<dbReference type="PIRSF" id="PIRSF000296">
    <property type="entry name" value="SrpA"/>
    <property type="match status" value="1"/>
</dbReference>
<dbReference type="PANTHER" id="PTHR11465:SF9">
    <property type="entry name" value="CATALASE"/>
    <property type="match status" value="1"/>
</dbReference>
<dbReference type="RefSeq" id="WP_173577175.1">
    <property type="nucleotide sequence ID" value="NZ_WOSW01000013.1"/>
</dbReference>
<reference evidence="11 12" key="1">
    <citation type="journal article" date="2020" name="Int. J. Syst. Evol. Microbiol.">
        <title>Novel acetic acid bacteria from cider fermentations: Acetobacter conturbans sp. nov. and Acetobacter fallax sp. nov.</title>
        <authorList>
            <person name="Sombolestani A.S."/>
            <person name="Cleenwerck I."/>
            <person name="Cnockaert M."/>
            <person name="Borremans W."/>
            <person name="Wieme A.D."/>
            <person name="De Vuyst L."/>
            <person name="Vandamme P."/>
        </authorList>
    </citation>
    <scope>NUCLEOTIDE SEQUENCE [LARGE SCALE GENOMIC DNA]</scope>
    <source>
        <strain evidence="11 12">LMG 1637</strain>
    </source>
</reference>
<dbReference type="InterPro" id="IPR011614">
    <property type="entry name" value="Catalase_core"/>
</dbReference>
<evidence type="ECO:0000313" key="11">
    <source>
        <dbReference type="EMBL" id="NHO32650.1"/>
    </source>
</evidence>
<keyword evidence="6 7" id="KW-0408">Iron</keyword>
<dbReference type="SUPFAM" id="SSF56634">
    <property type="entry name" value="Heme-dependent catalase-like"/>
    <property type="match status" value="1"/>
</dbReference>